<protein>
    <submittedName>
        <fullName evidence="2">Uncharacterized protein</fullName>
    </submittedName>
</protein>
<evidence type="ECO:0000313" key="2">
    <source>
        <dbReference type="EMBL" id="QWB23809.1"/>
    </source>
</evidence>
<evidence type="ECO:0000256" key="1">
    <source>
        <dbReference type="SAM" id="Phobius"/>
    </source>
</evidence>
<keyword evidence="3" id="KW-1185">Reference proteome</keyword>
<proteinExistence type="predicted"/>
<dbReference type="EMBL" id="CP075896">
    <property type="protein sequence ID" value="QWB23809.1"/>
    <property type="molecule type" value="Genomic_DNA"/>
</dbReference>
<organism evidence="2 3">
    <name type="scientific">Streptomyces koelreuteriae</name>
    <dbReference type="NCBI Taxonomy" id="2838015"/>
    <lineage>
        <taxon>Bacteria</taxon>
        <taxon>Bacillati</taxon>
        <taxon>Actinomycetota</taxon>
        <taxon>Actinomycetes</taxon>
        <taxon>Kitasatosporales</taxon>
        <taxon>Streptomycetaceae</taxon>
        <taxon>Streptomyces</taxon>
    </lineage>
</organism>
<dbReference type="Proteomes" id="UP000679629">
    <property type="component" value="Chromosome"/>
</dbReference>
<keyword evidence="1" id="KW-0472">Membrane</keyword>
<keyword evidence="1" id="KW-1133">Transmembrane helix</keyword>
<gene>
    <name evidence="2" type="ORF">KJK29_15070</name>
</gene>
<reference evidence="3" key="1">
    <citation type="submission" date="2021-05" db="EMBL/GenBank/DDBJ databases">
        <title>Direct Submission.</title>
        <authorList>
            <person name="Li K."/>
            <person name="Gao J."/>
        </authorList>
    </citation>
    <scope>NUCLEOTIDE SEQUENCE [LARGE SCALE GENOMIC DNA]</scope>
    <source>
        <strain evidence="3">MG62</strain>
    </source>
</reference>
<keyword evidence="1" id="KW-0812">Transmembrane</keyword>
<name>A0ABX8FRK1_9ACTN</name>
<evidence type="ECO:0000313" key="3">
    <source>
        <dbReference type="Proteomes" id="UP000679629"/>
    </source>
</evidence>
<feature type="transmembrane region" description="Helical" evidence="1">
    <location>
        <begin position="79"/>
        <end position="98"/>
    </location>
</feature>
<dbReference type="RefSeq" id="WP_215119655.1">
    <property type="nucleotide sequence ID" value="NZ_CP075896.1"/>
</dbReference>
<accession>A0ABX8FRK1</accession>
<sequence>MKSGADGDHSGVRIDQHKPDATTFKAEFEGVEIVATIPAKSPRESQAMKFLAAYTLMPILCFAFQDLGSKYGGMDWLTYGYAAWPLMIAPVLMLVLLLRNRELIRNPRTGSNFSQTIKIVAVMYLIWNIIGAIGYSWLAVVSVLSSLTILIADRQLKKQARA</sequence>